<dbReference type="Proteomes" id="UP000038009">
    <property type="component" value="Unassembled WGS sequence"/>
</dbReference>
<dbReference type="GO" id="GO:0006281">
    <property type="term" value="P:DNA repair"/>
    <property type="evidence" value="ECO:0007669"/>
    <property type="project" value="UniProtKB-KW"/>
</dbReference>
<dbReference type="CDD" id="cd03586">
    <property type="entry name" value="PolY_Pol_IV_kappa"/>
    <property type="match status" value="1"/>
</dbReference>
<dbReference type="InterPro" id="IPR043502">
    <property type="entry name" value="DNA/RNA_pol_sf"/>
</dbReference>
<reference evidence="15 16" key="1">
    <citation type="journal article" date="2015" name="PLoS Pathog.">
        <title>Leptomonas seymouri: Adaptations to the Dixenous Life Cycle Analyzed by Genome Sequencing, Transcriptome Profiling and Co-infection with Leishmania donovani.</title>
        <authorList>
            <person name="Kraeva N."/>
            <person name="Butenko A."/>
            <person name="Hlavacova J."/>
            <person name="Kostygov A."/>
            <person name="Myskova J."/>
            <person name="Grybchuk D."/>
            <person name="Lestinova T."/>
            <person name="Votypka J."/>
            <person name="Volf P."/>
            <person name="Opperdoes F."/>
            <person name="Flegontov P."/>
            <person name="Lukes J."/>
            <person name="Yurchenko V."/>
        </authorList>
    </citation>
    <scope>NUCLEOTIDE SEQUENCE [LARGE SCALE GENOMIC DNA]</scope>
    <source>
        <strain evidence="15 16">ATCC 30220</strain>
    </source>
</reference>
<dbReference type="Gene3D" id="1.10.150.810">
    <property type="match status" value="2"/>
</dbReference>
<feature type="region of interest" description="Disordered" evidence="13">
    <location>
        <begin position="1"/>
        <end position="91"/>
    </location>
</feature>
<dbReference type="Pfam" id="PF00817">
    <property type="entry name" value="IMS"/>
    <property type="match status" value="1"/>
</dbReference>
<dbReference type="FunFam" id="3.30.1490.100:FF:000004">
    <property type="entry name" value="DNA polymerase IV"/>
    <property type="match status" value="1"/>
</dbReference>
<dbReference type="GO" id="GO:0042276">
    <property type="term" value="P:error-prone translesion synthesis"/>
    <property type="evidence" value="ECO:0007669"/>
    <property type="project" value="TreeGrafter"/>
</dbReference>
<organism evidence="15 16">
    <name type="scientific">Leptomonas seymouri</name>
    <dbReference type="NCBI Taxonomy" id="5684"/>
    <lineage>
        <taxon>Eukaryota</taxon>
        <taxon>Discoba</taxon>
        <taxon>Euglenozoa</taxon>
        <taxon>Kinetoplastea</taxon>
        <taxon>Metakinetoplastina</taxon>
        <taxon>Trypanosomatida</taxon>
        <taxon>Trypanosomatidae</taxon>
        <taxon>Leishmaniinae</taxon>
        <taxon>Leptomonas</taxon>
    </lineage>
</organism>
<dbReference type="AlphaFoldDB" id="A0A0N0P7I6"/>
<dbReference type="GO" id="GO:0005634">
    <property type="term" value="C:nucleus"/>
    <property type="evidence" value="ECO:0007669"/>
    <property type="project" value="TreeGrafter"/>
</dbReference>
<keyword evidence="9" id="KW-0239">DNA-directed DNA polymerase</keyword>
<dbReference type="GO" id="GO:0003684">
    <property type="term" value="F:damaged DNA binding"/>
    <property type="evidence" value="ECO:0007669"/>
    <property type="project" value="InterPro"/>
</dbReference>
<keyword evidence="16" id="KW-1185">Reference proteome</keyword>
<comment type="caution">
    <text evidence="15">The sequence shown here is derived from an EMBL/GenBank/DDBJ whole genome shotgun (WGS) entry which is preliminary data.</text>
</comment>
<evidence type="ECO:0000256" key="6">
    <source>
        <dbReference type="ARBA" id="ARBA00022723"/>
    </source>
</evidence>
<evidence type="ECO:0000256" key="12">
    <source>
        <dbReference type="SAM" id="Coils"/>
    </source>
</evidence>
<dbReference type="Gene3D" id="3.30.70.270">
    <property type="match status" value="1"/>
</dbReference>
<dbReference type="VEuPathDB" id="TriTrypDB:Lsey_0038_0070"/>
<accession>A0A0N0P7I6</accession>
<feature type="compositionally biased region" description="Acidic residues" evidence="13">
    <location>
        <begin position="690"/>
        <end position="707"/>
    </location>
</feature>
<keyword evidence="12" id="KW-0175">Coiled coil</keyword>
<dbReference type="SUPFAM" id="SSF100879">
    <property type="entry name" value="Lesion bypass DNA polymerase (Y-family), little finger domain"/>
    <property type="match status" value="1"/>
</dbReference>
<name>A0A0N0P7I6_LEPSE</name>
<keyword evidence="10" id="KW-0234">DNA repair</keyword>
<dbReference type="InterPro" id="IPR050116">
    <property type="entry name" value="DNA_polymerase-Y"/>
</dbReference>
<keyword evidence="3" id="KW-0808">Transferase</keyword>
<dbReference type="SUPFAM" id="SSF56672">
    <property type="entry name" value="DNA/RNA polymerases"/>
    <property type="match status" value="1"/>
</dbReference>
<evidence type="ECO:0000256" key="2">
    <source>
        <dbReference type="ARBA" id="ARBA00016178"/>
    </source>
</evidence>
<dbReference type="Gene3D" id="3.30.1490.100">
    <property type="entry name" value="DNA polymerase, Y-family, little finger domain"/>
    <property type="match status" value="1"/>
</dbReference>
<dbReference type="InterPro" id="IPR036775">
    <property type="entry name" value="DNA_pol_Y-fam_lit_finger_sf"/>
</dbReference>
<dbReference type="EC" id="2.7.7.7" evidence="1"/>
<evidence type="ECO:0000256" key="8">
    <source>
        <dbReference type="ARBA" id="ARBA00022842"/>
    </source>
</evidence>
<evidence type="ECO:0000256" key="11">
    <source>
        <dbReference type="ARBA" id="ARBA00049244"/>
    </source>
</evidence>
<feature type="region of interest" description="Disordered" evidence="13">
    <location>
        <begin position="449"/>
        <end position="470"/>
    </location>
</feature>
<keyword evidence="4" id="KW-0548">Nucleotidyltransferase</keyword>
<dbReference type="PANTHER" id="PTHR11076">
    <property type="entry name" value="DNA REPAIR POLYMERASE UMUC / TRANSFERASE FAMILY MEMBER"/>
    <property type="match status" value="1"/>
</dbReference>
<evidence type="ECO:0000256" key="7">
    <source>
        <dbReference type="ARBA" id="ARBA00022763"/>
    </source>
</evidence>
<evidence type="ECO:0000256" key="4">
    <source>
        <dbReference type="ARBA" id="ARBA00022695"/>
    </source>
</evidence>
<dbReference type="GO" id="GO:0003887">
    <property type="term" value="F:DNA-directed DNA polymerase activity"/>
    <property type="evidence" value="ECO:0007669"/>
    <property type="project" value="UniProtKB-KW"/>
</dbReference>
<keyword evidence="6" id="KW-0479">Metal-binding</keyword>
<dbReference type="InterPro" id="IPR043128">
    <property type="entry name" value="Rev_trsase/Diguanyl_cyclase"/>
</dbReference>
<dbReference type="OrthoDB" id="263523at2759"/>
<feature type="coiled-coil region" evidence="12">
    <location>
        <begin position="130"/>
        <end position="157"/>
    </location>
</feature>
<keyword evidence="8" id="KW-0460">Magnesium</keyword>
<dbReference type="GO" id="GO:0006260">
    <property type="term" value="P:DNA replication"/>
    <property type="evidence" value="ECO:0007669"/>
    <property type="project" value="UniProtKB-KW"/>
</dbReference>
<dbReference type="InterPro" id="IPR001126">
    <property type="entry name" value="UmuC"/>
</dbReference>
<dbReference type="PANTHER" id="PTHR11076:SF33">
    <property type="entry name" value="DNA POLYMERASE KAPPA"/>
    <property type="match status" value="1"/>
</dbReference>
<dbReference type="PROSITE" id="PS50173">
    <property type="entry name" value="UMUC"/>
    <property type="match status" value="1"/>
</dbReference>
<dbReference type="InterPro" id="IPR022880">
    <property type="entry name" value="DNApol_IV"/>
</dbReference>
<dbReference type="Pfam" id="PF11799">
    <property type="entry name" value="IMS_C"/>
    <property type="match status" value="1"/>
</dbReference>
<evidence type="ECO:0000256" key="1">
    <source>
        <dbReference type="ARBA" id="ARBA00012417"/>
    </source>
</evidence>
<keyword evidence="5" id="KW-0235">DNA replication</keyword>
<evidence type="ECO:0000256" key="5">
    <source>
        <dbReference type="ARBA" id="ARBA00022705"/>
    </source>
</evidence>
<sequence>MSAGHATSPPLGPAYVRLTEGDALPHPVASEDLQALSGSPIMPAETSESAPSDPLRPPCPSLTSSSAPYARTLQHSGRSSPQPRGVHGSAEGRTVTGAATFLASCSASSSSVPQVIVFDNTKAGLQAVDKEKTEALIKEISKNSRFYENEERKAKNRQKHIDALLVKTRHYEANVRDSPNVFRKVQREVADLEATIESHREFGHVYVHIDMDMFFAAVEMKRNPHYVSLPLGIGSVGMLSTTNYVARQYGVRAGMPGFIGLRLCPQLVIVPTDYPAYRVESQKFKAVVRTYDSSAHGLGMDEIMMCLDDYLAVQFIGAQTPDERFDKAELLVEQCRQRITEATGLTASAGIAPTPTLAKMASNYKKPNGQSSLRLFSREAVMDFLSSVAVRQVPGIGKSQESILAGLGIHTMGDIYAERHRLYCILTRKTYEFLLCSAMGVGGMYDSQEATTTDGARDDESDSEWERKSVGHERTFRQLTGRGDLRNIAYRNLRDAHKTLMEEHLLASQVVLKLKFRSFHVRQHSKTLNVYTDSIDVLQRALDELLIPVMEQFADFRLLGVRLEKLKPRAVAAGVEGAPSVPSAASEDATGQKTLRDFFKQQQVGAERRRCEMQGGHKRKRDSDLTCADDADSDIEVVVVSSESQLADADEMRSVEAVPSPVEMRKLKQNVSSALKEPGGVNQDGSIVDLSDDNTDSDDDDDVMLVE</sequence>
<evidence type="ECO:0000259" key="14">
    <source>
        <dbReference type="PROSITE" id="PS50173"/>
    </source>
</evidence>
<feature type="domain" description="UmuC" evidence="14">
    <location>
        <begin position="206"/>
        <end position="397"/>
    </location>
</feature>
<protein>
    <recommendedName>
        <fullName evidence="2">DNA polymerase kappa</fullName>
        <ecNumber evidence="1">2.7.7.7</ecNumber>
    </recommendedName>
</protein>
<dbReference type="FunFam" id="3.40.1170.60:FF:000017">
    <property type="entry name" value="Putative DNA polymerase kappa"/>
    <property type="match status" value="1"/>
</dbReference>
<feature type="region of interest" description="Disordered" evidence="13">
    <location>
        <begin position="670"/>
        <end position="707"/>
    </location>
</feature>
<evidence type="ECO:0000313" key="15">
    <source>
        <dbReference type="EMBL" id="KPI88836.1"/>
    </source>
</evidence>
<dbReference type="OMA" id="MCLDDYL"/>
<evidence type="ECO:0000256" key="13">
    <source>
        <dbReference type="SAM" id="MobiDB-lite"/>
    </source>
</evidence>
<dbReference type="InterPro" id="IPR017961">
    <property type="entry name" value="DNA_pol_Y-fam_little_finger"/>
</dbReference>
<keyword evidence="7" id="KW-0227">DNA damage</keyword>
<proteinExistence type="predicted"/>
<feature type="compositionally biased region" description="Polar residues" evidence="13">
    <location>
        <begin position="61"/>
        <end position="82"/>
    </location>
</feature>
<evidence type="ECO:0000256" key="10">
    <source>
        <dbReference type="ARBA" id="ARBA00023204"/>
    </source>
</evidence>
<dbReference type="GO" id="GO:0046872">
    <property type="term" value="F:metal ion binding"/>
    <property type="evidence" value="ECO:0007669"/>
    <property type="project" value="UniProtKB-KW"/>
</dbReference>
<evidence type="ECO:0000256" key="3">
    <source>
        <dbReference type="ARBA" id="ARBA00022679"/>
    </source>
</evidence>
<comment type="catalytic activity">
    <reaction evidence="11">
        <text>DNA(n) + a 2'-deoxyribonucleoside 5'-triphosphate = DNA(n+1) + diphosphate</text>
        <dbReference type="Rhea" id="RHEA:22508"/>
        <dbReference type="Rhea" id="RHEA-COMP:17339"/>
        <dbReference type="Rhea" id="RHEA-COMP:17340"/>
        <dbReference type="ChEBI" id="CHEBI:33019"/>
        <dbReference type="ChEBI" id="CHEBI:61560"/>
        <dbReference type="ChEBI" id="CHEBI:173112"/>
        <dbReference type="EC" id="2.7.7.7"/>
    </reaction>
</comment>
<evidence type="ECO:0000256" key="9">
    <source>
        <dbReference type="ARBA" id="ARBA00022932"/>
    </source>
</evidence>
<dbReference type="Gene3D" id="3.40.1170.60">
    <property type="match status" value="1"/>
</dbReference>
<dbReference type="EMBL" id="LJSK01000038">
    <property type="protein sequence ID" value="KPI88836.1"/>
    <property type="molecule type" value="Genomic_DNA"/>
</dbReference>
<gene>
    <name evidence="15" type="ORF">ABL78_2030</name>
</gene>
<evidence type="ECO:0000313" key="16">
    <source>
        <dbReference type="Proteomes" id="UP000038009"/>
    </source>
</evidence>